<dbReference type="RefSeq" id="WP_146682420.1">
    <property type="nucleotide sequence ID" value="NZ_CP019646.1"/>
</dbReference>
<dbReference type="Gene3D" id="3.90.79.10">
    <property type="entry name" value="Nucleoside Triphosphate Pyrophosphohydrolase"/>
    <property type="match status" value="1"/>
</dbReference>
<dbReference type="PROSITE" id="PS51462">
    <property type="entry name" value="NUDIX"/>
    <property type="match status" value="1"/>
</dbReference>
<dbReference type="SUPFAM" id="SSF55811">
    <property type="entry name" value="Nudix"/>
    <property type="match status" value="1"/>
</dbReference>
<protein>
    <submittedName>
        <fullName evidence="4">ADP compounds hydrolase NudE</fullName>
        <ecNumber evidence="4">3.6.1.-</ecNumber>
    </submittedName>
</protein>
<dbReference type="GO" id="GO:0019693">
    <property type="term" value="P:ribose phosphate metabolic process"/>
    <property type="evidence" value="ECO:0007669"/>
    <property type="project" value="TreeGrafter"/>
</dbReference>
<evidence type="ECO:0000313" key="5">
    <source>
        <dbReference type="Proteomes" id="UP000188181"/>
    </source>
</evidence>
<gene>
    <name evidence="4" type="primary">nudE</name>
    <name evidence="4" type="ORF">SMSP2_00471</name>
</gene>
<proteinExistence type="inferred from homology"/>
<dbReference type="Pfam" id="PF00293">
    <property type="entry name" value="NUDIX"/>
    <property type="match status" value="1"/>
</dbReference>
<dbReference type="PROSITE" id="PS00893">
    <property type="entry name" value="NUDIX_BOX"/>
    <property type="match status" value="1"/>
</dbReference>
<feature type="domain" description="Nudix hydrolase" evidence="3">
    <location>
        <begin position="45"/>
        <end position="177"/>
    </location>
</feature>
<dbReference type="AlphaFoldDB" id="A0A1Q2MBU4"/>
<keyword evidence="1 2" id="KW-0378">Hydrolase</keyword>
<dbReference type="InterPro" id="IPR020476">
    <property type="entry name" value="Nudix_hydrolase"/>
</dbReference>
<evidence type="ECO:0000256" key="2">
    <source>
        <dbReference type="RuleBase" id="RU003476"/>
    </source>
</evidence>
<dbReference type="GO" id="GO:0016462">
    <property type="term" value="F:pyrophosphatase activity"/>
    <property type="evidence" value="ECO:0007669"/>
    <property type="project" value="UniProtKB-ARBA"/>
</dbReference>
<accession>A0A1Q2MBU4</accession>
<keyword evidence="5" id="KW-1185">Reference proteome</keyword>
<dbReference type="GO" id="GO:0006753">
    <property type="term" value="P:nucleoside phosphate metabolic process"/>
    <property type="evidence" value="ECO:0007669"/>
    <property type="project" value="TreeGrafter"/>
</dbReference>
<comment type="similarity">
    <text evidence="2">Belongs to the Nudix hydrolase family.</text>
</comment>
<evidence type="ECO:0000259" key="3">
    <source>
        <dbReference type="PROSITE" id="PS51462"/>
    </source>
</evidence>
<evidence type="ECO:0000313" key="4">
    <source>
        <dbReference type="EMBL" id="AQQ70130.1"/>
    </source>
</evidence>
<name>A0A1Q2MBU4_9BACT</name>
<dbReference type="PANTHER" id="PTHR11839:SF1">
    <property type="entry name" value="ADP-SUGAR PYROPHOSPHATASE"/>
    <property type="match status" value="1"/>
</dbReference>
<dbReference type="OrthoDB" id="9806150at2"/>
<evidence type="ECO:0000256" key="1">
    <source>
        <dbReference type="ARBA" id="ARBA00022801"/>
    </source>
</evidence>
<dbReference type="InterPro" id="IPR015797">
    <property type="entry name" value="NUDIX_hydrolase-like_dom_sf"/>
</dbReference>
<dbReference type="InterPro" id="IPR000086">
    <property type="entry name" value="NUDIX_hydrolase_dom"/>
</dbReference>
<dbReference type="InterPro" id="IPR020084">
    <property type="entry name" value="NUDIX_hydrolase_CS"/>
</dbReference>
<sequence length="190" mass="21189">MEYKIEKLTDSKWLNLYEIEYKHNNRSGKWLMSSRKETPIEKAAAPDAVVIIPLIDTPRGRRLVITKEFRVPIGGYEYGFPAGLIDPGESVEDAAGRELKEETGLMLKCVKHTSKPVFSSSGMTDESCIMAIVEAEGEVSNKYLKGNEDIETLLMSVEDLSALLQSDKFVAAKAWGILYHFAISNTLELA</sequence>
<reference evidence="5" key="1">
    <citation type="submission" date="2017-02" db="EMBL/GenBank/DDBJ databases">
        <title>Comparative genomics and description of representatives of a novel lineage of planctomycetes thriving in anoxic sediments.</title>
        <authorList>
            <person name="Spring S."/>
            <person name="Bunk B."/>
            <person name="Sproer C."/>
        </authorList>
    </citation>
    <scope>NUCLEOTIDE SEQUENCE [LARGE SCALE GENOMIC DNA]</scope>
    <source>
        <strain evidence="5">SM-Chi-D1</strain>
    </source>
</reference>
<dbReference type="KEGG" id="pbas:SMSP2_00471"/>
<dbReference type="PRINTS" id="PR00502">
    <property type="entry name" value="NUDIXFAMILY"/>
</dbReference>
<dbReference type="EMBL" id="CP019646">
    <property type="protein sequence ID" value="AQQ70130.1"/>
    <property type="molecule type" value="Genomic_DNA"/>
</dbReference>
<organism evidence="4 5">
    <name type="scientific">Limihaloglobus sulfuriphilus</name>
    <dbReference type="NCBI Taxonomy" id="1851148"/>
    <lineage>
        <taxon>Bacteria</taxon>
        <taxon>Pseudomonadati</taxon>
        <taxon>Planctomycetota</taxon>
        <taxon>Phycisphaerae</taxon>
        <taxon>Sedimentisphaerales</taxon>
        <taxon>Sedimentisphaeraceae</taxon>
        <taxon>Limihaloglobus</taxon>
    </lineage>
</organism>
<dbReference type="EC" id="3.6.1.-" evidence="4"/>
<dbReference type="STRING" id="1851148.SMSP2_00471"/>
<dbReference type="Proteomes" id="UP000188181">
    <property type="component" value="Chromosome"/>
</dbReference>
<dbReference type="PANTHER" id="PTHR11839">
    <property type="entry name" value="UDP/ADP-SUGAR PYROPHOSPHATASE"/>
    <property type="match status" value="1"/>
</dbReference>